<evidence type="ECO:0000259" key="2">
    <source>
        <dbReference type="Pfam" id="PF13460"/>
    </source>
</evidence>
<feature type="domain" description="NAD(P)-binding" evidence="2">
    <location>
        <begin position="50"/>
        <end position="243"/>
    </location>
</feature>
<dbReference type="Proteomes" id="UP000789595">
    <property type="component" value="Unassembled WGS sequence"/>
</dbReference>
<gene>
    <name evidence="3" type="ORF">PECAL_4P12360</name>
</gene>
<protein>
    <recommendedName>
        <fullName evidence="2">NAD(P)-binding domain-containing protein</fullName>
    </recommendedName>
</protein>
<dbReference type="InterPro" id="IPR036291">
    <property type="entry name" value="NAD(P)-bd_dom_sf"/>
</dbReference>
<comment type="caution">
    <text evidence="3">The sequence shown here is derived from an EMBL/GenBank/DDBJ whole genome shotgun (WGS) entry which is preliminary data.</text>
</comment>
<feature type="chain" id="PRO_5035310078" description="NAD(P)-binding domain-containing protein" evidence="1">
    <location>
        <begin position="19"/>
        <end position="299"/>
    </location>
</feature>
<dbReference type="Pfam" id="PF13460">
    <property type="entry name" value="NAD_binding_10"/>
    <property type="match status" value="1"/>
</dbReference>
<evidence type="ECO:0000313" key="3">
    <source>
        <dbReference type="EMBL" id="CAH0373981.1"/>
    </source>
</evidence>
<dbReference type="SUPFAM" id="SSF51735">
    <property type="entry name" value="NAD(P)-binding Rossmann-fold domains"/>
    <property type="match status" value="1"/>
</dbReference>
<feature type="signal peptide" evidence="1">
    <location>
        <begin position="1"/>
        <end position="18"/>
    </location>
</feature>
<dbReference type="InterPro" id="IPR006311">
    <property type="entry name" value="TAT_signal"/>
</dbReference>
<organism evidence="3 4">
    <name type="scientific">Pelagomonas calceolata</name>
    <dbReference type="NCBI Taxonomy" id="35677"/>
    <lineage>
        <taxon>Eukaryota</taxon>
        <taxon>Sar</taxon>
        <taxon>Stramenopiles</taxon>
        <taxon>Ochrophyta</taxon>
        <taxon>Pelagophyceae</taxon>
        <taxon>Pelagomonadales</taxon>
        <taxon>Pelagomonadaceae</taxon>
        <taxon>Pelagomonas</taxon>
    </lineage>
</organism>
<proteinExistence type="predicted"/>
<dbReference type="PROSITE" id="PS51318">
    <property type="entry name" value="TAT"/>
    <property type="match status" value="1"/>
</dbReference>
<reference evidence="3" key="1">
    <citation type="submission" date="2021-11" db="EMBL/GenBank/DDBJ databases">
        <authorList>
            <consortium name="Genoscope - CEA"/>
            <person name="William W."/>
        </authorList>
    </citation>
    <scope>NUCLEOTIDE SEQUENCE</scope>
</reference>
<dbReference type="PANTHER" id="PTHR15020:SF50">
    <property type="entry name" value="UPF0659 PROTEIN YMR090W"/>
    <property type="match status" value="1"/>
</dbReference>
<evidence type="ECO:0000313" key="4">
    <source>
        <dbReference type="Proteomes" id="UP000789595"/>
    </source>
</evidence>
<keyword evidence="4" id="KW-1185">Reference proteome</keyword>
<dbReference type="AlphaFoldDB" id="A0A8J2SSP8"/>
<name>A0A8J2SSP8_9STRA</name>
<dbReference type="InterPro" id="IPR016040">
    <property type="entry name" value="NAD(P)-bd_dom"/>
</dbReference>
<dbReference type="OrthoDB" id="419598at2759"/>
<accession>A0A8J2SSP8</accession>
<dbReference type="Gene3D" id="3.40.50.720">
    <property type="entry name" value="NAD(P)-binding Rossmann-like Domain"/>
    <property type="match status" value="1"/>
</dbReference>
<evidence type="ECO:0000256" key="1">
    <source>
        <dbReference type="SAM" id="SignalP"/>
    </source>
</evidence>
<dbReference type="EMBL" id="CAKKNE010000004">
    <property type="protein sequence ID" value="CAH0373981.1"/>
    <property type="molecule type" value="Genomic_DNA"/>
</dbReference>
<keyword evidence="1" id="KW-0732">Signal</keyword>
<dbReference type="PANTHER" id="PTHR15020">
    <property type="entry name" value="FLAVIN REDUCTASE-RELATED"/>
    <property type="match status" value="1"/>
</dbReference>
<sequence length="299" mass="30473">MRFALLALLRACTTHGLALNRRQALGGSAAAALATGGPALAAGKPIAVIGSGGRTGSLCVAACLKRGLAVKALSRSGSAPPGVDADPLLSIAACDVRDPSTIDVTGAGAVIYAASGSKKGGSPHEVDNLGVVNAAKACVAAKVPRLVVISSTAVTRPQSLGYKFTDVYGKIMGEKKLGEDGVYATYAGSDLAYTIIRPGGLEEPKENVVQGPGALEISQGDALAGIISRKDLAEVAVEACASPALRDATFELYYTKGAQPCEGKFKKLLADESFPRLHGDSYAALFKGVRRDGAYDVPA</sequence>